<dbReference type="PANTHER" id="PTHR47835:SF3">
    <property type="entry name" value="HELICASE FOR MEIOSIS 1"/>
    <property type="match status" value="1"/>
</dbReference>
<evidence type="ECO:0000259" key="13">
    <source>
        <dbReference type="PROSITE" id="PS51194"/>
    </source>
</evidence>
<feature type="domain" description="Helicase C-terminal" evidence="13">
    <location>
        <begin position="620"/>
        <end position="832"/>
    </location>
</feature>
<feature type="domain" description="Helicase ATP-binding" evidence="12">
    <location>
        <begin position="362"/>
        <end position="566"/>
    </location>
</feature>
<evidence type="ECO:0000256" key="5">
    <source>
        <dbReference type="ARBA" id="ARBA00022840"/>
    </source>
</evidence>
<feature type="region of interest" description="Disordered" evidence="11">
    <location>
        <begin position="1"/>
        <end position="33"/>
    </location>
</feature>
<dbReference type="Gene3D" id="1.10.3380.10">
    <property type="entry name" value="Sec63 N-terminal domain-like domain"/>
    <property type="match status" value="2"/>
</dbReference>
<evidence type="ECO:0000256" key="2">
    <source>
        <dbReference type="ARBA" id="ARBA00022741"/>
    </source>
</evidence>
<evidence type="ECO:0000256" key="3">
    <source>
        <dbReference type="ARBA" id="ARBA00022801"/>
    </source>
</evidence>
<organism evidence="14 15">
    <name type="scientific">Rhodotorula taiwanensis</name>
    <dbReference type="NCBI Taxonomy" id="741276"/>
    <lineage>
        <taxon>Eukaryota</taxon>
        <taxon>Fungi</taxon>
        <taxon>Dikarya</taxon>
        <taxon>Basidiomycota</taxon>
        <taxon>Pucciniomycotina</taxon>
        <taxon>Microbotryomycetes</taxon>
        <taxon>Sporidiobolales</taxon>
        <taxon>Sporidiobolaceae</taxon>
        <taxon>Rhodotorula</taxon>
    </lineage>
</organism>
<dbReference type="PROSITE" id="PS51194">
    <property type="entry name" value="HELICASE_CTER"/>
    <property type="match status" value="1"/>
</dbReference>
<comment type="caution">
    <text evidence="14">The sequence shown here is derived from an EMBL/GenBank/DDBJ whole genome shotgun (WGS) entry which is preliminary data.</text>
</comment>
<proteinExistence type="inferred from homology"/>
<dbReference type="InterPro" id="IPR014001">
    <property type="entry name" value="Helicase_ATP-bd"/>
</dbReference>
<evidence type="ECO:0000256" key="8">
    <source>
        <dbReference type="ARBA" id="ARBA00034617"/>
    </source>
</evidence>
<comment type="catalytic activity">
    <reaction evidence="10">
        <text>ATP + H2O = ADP + phosphate + H(+)</text>
        <dbReference type="Rhea" id="RHEA:13065"/>
        <dbReference type="ChEBI" id="CHEBI:15377"/>
        <dbReference type="ChEBI" id="CHEBI:15378"/>
        <dbReference type="ChEBI" id="CHEBI:30616"/>
        <dbReference type="ChEBI" id="CHEBI:43474"/>
        <dbReference type="ChEBI" id="CHEBI:456216"/>
        <dbReference type="EC" id="5.6.2.4"/>
    </reaction>
</comment>
<keyword evidence="2" id="KW-0547">Nucleotide-binding</keyword>
<evidence type="ECO:0000259" key="12">
    <source>
        <dbReference type="PROSITE" id="PS51192"/>
    </source>
</evidence>
<dbReference type="SMART" id="SM00490">
    <property type="entry name" value="HELICc"/>
    <property type="match status" value="1"/>
</dbReference>
<accession>A0A2S5BC84</accession>
<evidence type="ECO:0000256" key="6">
    <source>
        <dbReference type="ARBA" id="ARBA00023235"/>
    </source>
</evidence>
<dbReference type="InterPro" id="IPR027417">
    <property type="entry name" value="P-loop_NTPase"/>
</dbReference>
<keyword evidence="3" id="KW-0378">Hydrolase</keyword>
<dbReference type="AlphaFoldDB" id="A0A2S5BC84"/>
<dbReference type="SUPFAM" id="SSF46785">
    <property type="entry name" value="Winged helix' DNA-binding domain"/>
    <property type="match status" value="1"/>
</dbReference>
<gene>
    <name evidence="14" type="ORF">BMF94_2578</name>
</gene>
<keyword evidence="5" id="KW-0067">ATP-binding</keyword>
<keyword evidence="6" id="KW-0413">Isomerase</keyword>
<evidence type="ECO:0000256" key="7">
    <source>
        <dbReference type="ARBA" id="ARBA00023254"/>
    </source>
</evidence>
<evidence type="ECO:0000256" key="9">
    <source>
        <dbReference type="ARBA" id="ARBA00034808"/>
    </source>
</evidence>
<dbReference type="GO" id="GO:0051321">
    <property type="term" value="P:meiotic cell cycle"/>
    <property type="evidence" value="ECO:0007669"/>
    <property type="project" value="UniProtKB-KW"/>
</dbReference>
<feature type="region of interest" description="Disordered" evidence="11">
    <location>
        <begin position="153"/>
        <end position="228"/>
    </location>
</feature>
<dbReference type="CDD" id="cd18795">
    <property type="entry name" value="SF2_C_Ski2"/>
    <property type="match status" value="1"/>
</dbReference>
<dbReference type="InterPro" id="IPR001650">
    <property type="entry name" value="Helicase_C-like"/>
</dbReference>
<evidence type="ECO:0000256" key="11">
    <source>
        <dbReference type="SAM" id="MobiDB-lite"/>
    </source>
</evidence>
<evidence type="ECO:0000313" key="14">
    <source>
        <dbReference type="EMBL" id="POY74384.1"/>
    </source>
</evidence>
<dbReference type="InterPro" id="IPR011545">
    <property type="entry name" value="DEAD/DEAH_box_helicase_dom"/>
</dbReference>
<dbReference type="InterPro" id="IPR036388">
    <property type="entry name" value="WH-like_DNA-bd_sf"/>
</dbReference>
<evidence type="ECO:0000256" key="10">
    <source>
        <dbReference type="ARBA" id="ARBA00048988"/>
    </source>
</evidence>
<evidence type="ECO:0000313" key="15">
    <source>
        <dbReference type="Proteomes" id="UP000237144"/>
    </source>
</evidence>
<reference evidence="14 15" key="1">
    <citation type="journal article" date="2018" name="Front. Microbiol.">
        <title>Prospects for Fungal Bioremediation of Acidic Radioactive Waste Sites: Characterization and Genome Sequence of Rhodotorula taiwanensis MD1149.</title>
        <authorList>
            <person name="Tkavc R."/>
            <person name="Matrosova V.Y."/>
            <person name="Grichenko O.E."/>
            <person name="Gostincar C."/>
            <person name="Volpe R.P."/>
            <person name="Klimenkova P."/>
            <person name="Gaidamakova E.K."/>
            <person name="Zhou C.E."/>
            <person name="Stewart B.J."/>
            <person name="Lyman M.G."/>
            <person name="Malfatti S.A."/>
            <person name="Rubinfeld B."/>
            <person name="Courtot M."/>
            <person name="Singh J."/>
            <person name="Dalgard C.L."/>
            <person name="Hamilton T."/>
            <person name="Frey K.G."/>
            <person name="Gunde-Cimerman N."/>
            <person name="Dugan L."/>
            <person name="Daly M.J."/>
        </authorList>
    </citation>
    <scope>NUCLEOTIDE SEQUENCE [LARGE SCALE GENOMIC DNA]</scope>
    <source>
        <strain evidence="14 15">MD1149</strain>
    </source>
</reference>
<dbReference type="Gene3D" id="1.10.10.10">
    <property type="entry name" value="Winged helix-like DNA-binding domain superfamily/Winged helix DNA-binding domain"/>
    <property type="match status" value="1"/>
</dbReference>
<dbReference type="Gene3D" id="3.40.50.300">
    <property type="entry name" value="P-loop containing nucleotide triphosphate hydrolases"/>
    <property type="match status" value="2"/>
</dbReference>
<sequence>MAFRSAGNASRSFVQASGASHTPLLHSSSSIYDNDDETEAELAAMMRDDEPEEQGVAHRVEDHGGADAGIQSSRWGSGPDEYGFIDPPSPSPTAPSRLSLAAFSSGQGRNYQGYASYTSGAARFTPAAKGSNGFGPPQNAFPGARPAHAAFAQGSTTSNSTGQNGAMLGSTVRGGRSIIKPMPVRPRQEATPLPTPSFGPPRHAASSYKTTSQNAIAGPQRAGPSQRRAVDLNEEDYWRDDPFEDLDDPAEAQATWDAIDDICAAAEKRTGAGALTGSIALGHGRTVPLKETVTARQPSVRCLEDLEPGMSTSGGGNRHQTDSQSTIKRQGIELKPVSSLPDMFRSLWRFGVFNAVQSICFDAVYGSNEHVVVSAPTGAGKTVLFELAVLRTLSKSASSESKVLYMVSSAFDARIQRHASDSATSASTKAPTKSLCSERVADWKKKFEQGFGWTVQELTGDSDTSTGAWRDVAKARIIVTTPEKWDAMTRKWHDHGTTLGQLRLFCKIASIDEVHSVGSDRGAVLEAVVSRMKTLGTSTRFVAVSATVPNIADVAEWLGSGSEGGKPAKVFQFGDDFRPCKLQKIVVDYPRGSNDFAFAVSLNFKLYDLIKQYSSGKPTPIKAELGICDSVLVFCNTRKGCTQAAEALLKAYKESAAAATGRAALAWPKPVRHDYKTADKSLSALLEYGIAVHHAGMEVNDRKLVERLFTDGGISIVCSTSTLAVGVNLPARMVIIKGTKAFIDGQMRDYTDLDILQMIGRAGRPQFDTLGIAVIMTEKGSEGKYSDLVNAQLTHRTDSGTDSLHMSLTEHVNSEIALGTIDGIPSALHWLRSTFLFVRITKNCAYYGLGMDGTSPEERLEEICLSAVNELVRSGVVERDGDKLAGNQFGDIMSKFYLSHQTFLAIKTLPTKSTMRALLEVIAGSTELSSYRFRQGEKSVFVKLNKVMILLQLVLDGVPGTELKTDNINPMLDARAIFVAATRIAKCMVDVAVEREDGGLRIMLELLRSLNGRCWDSSSLVLRQLEGIGEKGHKVLAASGIRTFDDVRNADADRLQVILSRKPPFGHKLISQAKSIPQFEVEVLSTEESPRPGEGVQLDVTLALRLKQSKPLPVTKRGGIKLWATVATTTTDSELVDFRRARLDQLLAQAKEFSIAVILVKPSQKVVVSVSCDSIAGSEVSVTVRPKTQASKFPLPSLGGVDSDSDVHASEKVAPVPVAASAATIRSSVAAGSTTGNFQADPL</sequence>
<dbReference type="GO" id="GO:0016787">
    <property type="term" value="F:hydrolase activity"/>
    <property type="evidence" value="ECO:0007669"/>
    <property type="project" value="UniProtKB-KW"/>
</dbReference>
<protein>
    <recommendedName>
        <fullName evidence="9">DNA 3'-5' helicase</fullName>
        <ecNumber evidence="9">5.6.2.4</ecNumber>
    </recommendedName>
</protein>
<dbReference type="Proteomes" id="UP000237144">
    <property type="component" value="Unassembled WGS sequence"/>
</dbReference>
<evidence type="ECO:0000256" key="4">
    <source>
        <dbReference type="ARBA" id="ARBA00022806"/>
    </source>
</evidence>
<dbReference type="Pfam" id="PF00270">
    <property type="entry name" value="DEAD"/>
    <property type="match status" value="1"/>
</dbReference>
<dbReference type="STRING" id="741276.A0A2S5BC84"/>
<dbReference type="GO" id="GO:0005524">
    <property type="term" value="F:ATP binding"/>
    <property type="evidence" value="ECO:0007669"/>
    <property type="project" value="UniProtKB-KW"/>
</dbReference>
<comment type="catalytic activity">
    <reaction evidence="8">
        <text>Couples ATP hydrolysis with the unwinding of duplex DNA by translocating in the 3'-5' direction.</text>
        <dbReference type="EC" id="5.6.2.4"/>
    </reaction>
</comment>
<dbReference type="OrthoDB" id="5575at2759"/>
<dbReference type="SUPFAM" id="SSF158702">
    <property type="entry name" value="Sec63 N-terminal domain-like"/>
    <property type="match status" value="1"/>
</dbReference>
<dbReference type="SUPFAM" id="SSF52540">
    <property type="entry name" value="P-loop containing nucleoside triphosphate hydrolases"/>
    <property type="match status" value="2"/>
</dbReference>
<feature type="region of interest" description="Disordered" evidence="11">
    <location>
        <begin position="307"/>
        <end position="330"/>
    </location>
</feature>
<keyword evidence="15" id="KW-1185">Reference proteome</keyword>
<dbReference type="InterPro" id="IPR036390">
    <property type="entry name" value="WH_DNA-bd_sf"/>
</dbReference>
<dbReference type="GO" id="GO:0003676">
    <property type="term" value="F:nucleic acid binding"/>
    <property type="evidence" value="ECO:0007669"/>
    <property type="project" value="InterPro"/>
</dbReference>
<dbReference type="PANTHER" id="PTHR47835">
    <property type="entry name" value="HFM1, ATP DEPENDENT DNA HELICASE HOMOLOG"/>
    <property type="match status" value="1"/>
</dbReference>
<dbReference type="EC" id="5.6.2.4" evidence="9"/>
<feature type="compositionally biased region" description="Polar residues" evidence="11">
    <location>
        <begin position="153"/>
        <end position="164"/>
    </location>
</feature>
<dbReference type="GO" id="GO:0043138">
    <property type="term" value="F:3'-5' DNA helicase activity"/>
    <property type="evidence" value="ECO:0007669"/>
    <property type="project" value="UniProtKB-EC"/>
</dbReference>
<dbReference type="Pfam" id="PF23445">
    <property type="entry name" value="WHD_SNRNP200"/>
    <property type="match status" value="1"/>
</dbReference>
<keyword evidence="4" id="KW-0347">Helicase</keyword>
<evidence type="ECO:0000256" key="1">
    <source>
        <dbReference type="ARBA" id="ARBA00010140"/>
    </source>
</evidence>
<dbReference type="SMART" id="SM00487">
    <property type="entry name" value="DEXDc"/>
    <property type="match status" value="1"/>
</dbReference>
<name>A0A2S5BC84_9BASI</name>
<dbReference type="InterPro" id="IPR052247">
    <property type="entry name" value="Meiotic_Crossover_Helicase"/>
</dbReference>
<feature type="compositionally biased region" description="Polar residues" evidence="11">
    <location>
        <begin position="7"/>
        <end position="32"/>
    </location>
</feature>
<dbReference type="PROSITE" id="PS51192">
    <property type="entry name" value="HELICASE_ATP_BIND_1"/>
    <property type="match status" value="1"/>
</dbReference>
<dbReference type="EMBL" id="PJQD01000025">
    <property type="protein sequence ID" value="POY74384.1"/>
    <property type="molecule type" value="Genomic_DNA"/>
</dbReference>
<dbReference type="InterPro" id="IPR004179">
    <property type="entry name" value="Sec63-dom"/>
</dbReference>
<dbReference type="InterPro" id="IPR057842">
    <property type="entry name" value="WH_MER3"/>
</dbReference>
<dbReference type="Pfam" id="PF00271">
    <property type="entry name" value="Helicase_C"/>
    <property type="match status" value="1"/>
</dbReference>
<dbReference type="Pfam" id="PF02889">
    <property type="entry name" value="Sec63"/>
    <property type="match status" value="1"/>
</dbReference>
<keyword evidence="7" id="KW-0469">Meiosis</keyword>
<dbReference type="SMART" id="SM00973">
    <property type="entry name" value="Sec63"/>
    <property type="match status" value="1"/>
</dbReference>
<comment type="similarity">
    <text evidence="1">Belongs to the helicase family. SKI2 subfamily.</text>
</comment>